<evidence type="ECO:0000256" key="6">
    <source>
        <dbReference type="ARBA" id="ARBA00023016"/>
    </source>
</evidence>
<dbReference type="GO" id="GO:0031072">
    <property type="term" value="F:heat shock protein binding"/>
    <property type="evidence" value="ECO:0007669"/>
    <property type="project" value="InterPro"/>
</dbReference>
<evidence type="ECO:0000256" key="5">
    <source>
        <dbReference type="ARBA" id="ARBA00022833"/>
    </source>
</evidence>
<reference evidence="12 13" key="1">
    <citation type="journal article" date="2019" name="Nat. Med.">
        <title>A library of human gut bacterial isolates paired with longitudinal multiomics data enables mechanistic microbiome research.</title>
        <authorList>
            <person name="Poyet M."/>
            <person name="Groussin M."/>
            <person name="Gibbons S.M."/>
            <person name="Avila-Pacheco J."/>
            <person name="Jiang X."/>
            <person name="Kearney S.M."/>
            <person name="Perrotta A.R."/>
            <person name="Berdy B."/>
            <person name="Zhao S."/>
            <person name="Lieberman T.D."/>
            <person name="Swanson P.K."/>
            <person name="Smith M."/>
            <person name="Roesemann S."/>
            <person name="Alexander J.E."/>
            <person name="Rich S.A."/>
            <person name="Livny J."/>
            <person name="Vlamakis H."/>
            <person name="Clish C."/>
            <person name="Bullock K."/>
            <person name="Deik A."/>
            <person name="Scott J."/>
            <person name="Pierce K.A."/>
            <person name="Xavier R.J."/>
            <person name="Alm E.J."/>
        </authorList>
    </citation>
    <scope>NUCLEOTIDE SEQUENCE [LARGE SCALE GENOMIC DNA]</scope>
    <source>
        <strain evidence="12 13">BIOML-A163</strain>
    </source>
</reference>
<dbReference type="Pfam" id="PF00684">
    <property type="entry name" value="DnaJ_CXXCXGXG"/>
    <property type="match status" value="1"/>
</dbReference>
<organism evidence="12 13">
    <name type="scientific">Bacteroides ovatus</name>
    <dbReference type="NCBI Taxonomy" id="28116"/>
    <lineage>
        <taxon>Bacteria</taxon>
        <taxon>Pseudomonadati</taxon>
        <taxon>Bacteroidota</taxon>
        <taxon>Bacteroidia</taxon>
        <taxon>Bacteroidales</taxon>
        <taxon>Bacteroidaceae</taxon>
        <taxon>Bacteroides</taxon>
    </lineage>
</organism>
<gene>
    <name evidence="12" type="ORF">F3D71_20680</name>
</gene>
<dbReference type="GO" id="GO:0006260">
    <property type="term" value="P:DNA replication"/>
    <property type="evidence" value="ECO:0007669"/>
    <property type="project" value="UniProtKB-KW"/>
</dbReference>
<accession>A0A5M5BY42</accession>
<evidence type="ECO:0000256" key="1">
    <source>
        <dbReference type="ARBA" id="ARBA00022705"/>
    </source>
</evidence>
<dbReference type="InterPro" id="IPR001305">
    <property type="entry name" value="HSP_DnaJ_Cys-rich_dom"/>
</dbReference>
<dbReference type="GO" id="GO:0042026">
    <property type="term" value="P:protein refolding"/>
    <property type="evidence" value="ECO:0007669"/>
    <property type="project" value="TreeGrafter"/>
</dbReference>
<dbReference type="Gene3D" id="2.60.260.20">
    <property type="entry name" value="Urease metallochaperone UreE, N-terminal domain"/>
    <property type="match status" value="2"/>
</dbReference>
<keyword evidence="4 10" id="KW-0863">Zinc-finger</keyword>
<feature type="non-terminal residue" evidence="12">
    <location>
        <position position="1"/>
    </location>
</feature>
<evidence type="ECO:0000313" key="13">
    <source>
        <dbReference type="Proteomes" id="UP000323717"/>
    </source>
</evidence>
<keyword evidence="3" id="KW-0677">Repeat</keyword>
<keyword evidence="6" id="KW-0346">Stress response</keyword>
<dbReference type="Gene3D" id="2.10.230.10">
    <property type="entry name" value="Heat shock protein DnaJ, cysteine-rich domain"/>
    <property type="match status" value="1"/>
</dbReference>
<dbReference type="InterPro" id="IPR002939">
    <property type="entry name" value="DnaJ_C"/>
</dbReference>
<evidence type="ECO:0000256" key="7">
    <source>
        <dbReference type="ARBA" id="ARBA00023186"/>
    </source>
</evidence>
<dbReference type="GO" id="GO:0005737">
    <property type="term" value="C:cytoplasm"/>
    <property type="evidence" value="ECO:0007669"/>
    <property type="project" value="TreeGrafter"/>
</dbReference>
<dbReference type="PROSITE" id="PS51188">
    <property type="entry name" value="ZF_CR"/>
    <property type="match status" value="1"/>
</dbReference>
<dbReference type="GO" id="GO:0008270">
    <property type="term" value="F:zinc ion binding"/>
    <property type="evidence" value="ECO:0007669"/>
    <property type="project" value="UniProtKB-KW"/>
</dbReference>
<dbReference type="AlphaFoldDB" id="A0A5M5BY42"/>
<evidence type="ECO:0000256" key="4">
    <source>
        <dbReference type="ARBA" id="ARBA00022771"/>
    </source>
</evidence>
<keyword evidence="1" id="KW-0235">DNA replication</keyword>
<dbReference type="CDD" id="cd10747">
    <property type="entry name" value="DnaJ_C"/>
    <property type="match status" value="1"/>
</dbReference>
<dbReference type="EMBL" id="VWLE01000377">
    <property type="protein sequence ID" value="KAA3944127.1"/>
    <property type="molecule type" value="Genomic_DNA"/>
</dbReference>
<name>A0A5M5BY42_BACOV</name>
<evidence type="ECO:0000259" key="11">
    <source>
        <dbReference type="PROSITE" id="PS51188"/>
    </source>
</evidence>
<dbReference type="SUPFAM" id="SSF57938">
    <property type="entry name" value="DnaJ/Hsp40 cysteine-rich domain"/>
    <property type="match status" value="1"/>
</dbReference>
<evidence type="ECO:0000256" key="9">
    <source>
        <dbReference type="ARBA" id="ARBA00067609"/>
    </source>
</evidence>
<evidence type="ECO:0000256" key="8">
    <source>
        <dbReference type="ARBA" id="ARBA00061004"/>
    </source>
</evidence>
<dbReference type="GO" id="GO:0051082">
    <property type="term" value="F:unfolded protein binding"/>
    <property type="evidence" value="ECO:0007669"/>
    <property type="project" value="InterPro"/>
</dbReference>
<keyword evidence="5 10" id="KW-0862">Zinc</keyword>
<comment type="caution">
    <text evidence="12">The sequence shown here is derived from an EMBL/GenBank/DDBJ whole genome shotgun (WGS) entry which is preliminary data.</text>
</comment>
<dbReference type="InterPro" id="IPR008971">
    <property type="entry name" value="HSP40/DnaJ_pept-bd"/>
</dbReference>
<dbReference type="SUPFAM" id="SSF49493">
    <property type="entry name" value="HSP40/DnaJ peptide-binding domain"/>
    <property type="match status" value="2"/>
</dbReference>
<evidence type="ECO:0000256" key="3">
    <source>
        <dbReference type="ARBA" id="ARBA00022737"/>
    </source>
</evidence>
<protein>
    <recommendedName>
        <fullName evidence="9">Chaperone protein DnaJ</fullName>
    </recommendedName>
</protein>
<sequence length="325" mass="33997">FGHAGVSGAAGNGGPFGGFGGEGMSMDDIFSMFGDIFGGRGGGFGGGFGGFSGFGGGGSQQRRYRGSDLRVKVKLTLKEISTGVEKKFKLKKYVPCDQCHGTGAEGDGGSETCPTCKGSGSVIRNQQTILGTMQTRVTCSTCGGEGKIIKNKCKKCGGDGIIYGEEVVSVKIPAGVAEGMQLSMGGKGNAGKHNGVAGDLLILVEEEPHQDLIRDENDLIYNLLLSFPTAALGGAVEIPTIDGKVKVKIDSGTQPGKVLRLRGKGLPNVNGYGTGDLLVNISIYVPEALNKEEKSTLEKMEASDNFKPNTSVKEKIFKKFKSFFD</sequence>
<feature type="domain" description="CR-type" evidence="11">
    <location>
        <begin position="83"/>
        <end position="165"/>
    </location>
</feature>
<dbReference type="PANTHER" id="PTHR43096">
    <property type="entry name" value="DNAJ HOMOLOG 1, MITOCHONDRIAL-RELATED"/>
    <property type="match status" value="1"/>
</dbReference>
<keyword evidence="2 10" id="KW-0479">Metal-binding</keyword>
<feature type="zinc finger region" description="CR-type" evidence="10">
    <location>
        <begin position="83"/>
        <end position="165"/>
    </location>
</feature>
<evidence type="ECO:0000313" key="12">
    <source>
        <dbReference type="EMBL" id="KAA3944127.1"/>
    </source>
</evidence>
<evidence type="ECO:0000256" key="2">
    <source>
        <dbReference type="ARBA" id="ARBA00022723"/>
    </source>
</evidence>
<dbReference type="Proteomes" id="UP000323717">
    <property type="component" value="Unassembled WGS sequence"/>
</dbReference>
<dbReference type="InterPro" id="IPR036410">
    <property type="entry name" value="HSP_DnaJ_Cys-rich_dom_sf"/>
</dbReference>
<dbReference type="CDD" id="cd10719">
    <property type="entry name" value="DnaJ_zf"/>
    <property type="match status" value="1"/>
</dbReference>
<keyword evidence="7" id="KW-0143">Chaperone</keyword>
<dbReference type="Pfam" id="PF01556">
    <property type="entry name" value="DnaJ_C"/>
    <property type="match status" value="1"/>
</dbReference>
<proteinExistence type="inferred from homology"/>
<dbReference type="PANTHER" id="PTHR43096:SF48">
    <property type="entry name" value="CHAPERONE PROTEIN DNAJ"/>
    <property type="match status" value="1"/>
</dbReference>
<dbReference type="FunFam" id="2.60.260.20:FF:000005">
    <property type="entry name" value="Chaperone protein dnaJ 1, mitochondrial"/>
    <property type="match status" value="1"/>
</dbReference>
<comment type="similarity">
    <text evidence="8">Belongs to the DnaJ family.</text>
</comment>
<evidence type="ECO:0000256" key="10">
    <source>
        <dbReference type="PROSITE-ProRule" id="PRU00546"/>
    </source>
</evidence>
<dbReference type="FunFam" id="2.10.230.10:FF:000002">
    <property type="entry name" value="Molecular chaperone DnaJ"/>
    <property type="match status" value="1"/>
</dbReference>